<reference evidence="3" key="1">
    <citation type="journal article" date="2020" name="Stud. Mycol.">
        <title>101 Dothideomycetes genomes: a test case for predicting lifestyles and emergence of pathogens.</title>
        <authorList>
            <person name="Haridas S."/>
            <person name="Albert R."/>
            <person name="Binder M."/>
            <person name="Bloem J."/>
            <person name="Labutti K."/>
            <person name="Salamov A."/>
            <person name="Andreopoulos B."/>
            <person name="Baker S."/>
            <person name="Barry K."/>
            <person name="Bills G."/>
            <person name="Bluhm B."/>
            <person name="Cannon C."/>
            <person name="Castanera R."/>
            <person name="Culley D."/>
            <person name="Daum C."/>
            <person name="Ezra D."/>
            <person name="Gonzalez J."/>
            <person name="Henrissat B."/>
            <person name="Kuo A."/>
            <person name="Liang C."/>
            <person name="Lipzen A."/>
            <person name="Lutzoni F."/>
            <person name="Magnuson J."/>
            <person name="Mondo S."/>
            <person name="Nolan M."/>
            <person name="Ohm R."/>
            <person name="Pangilinan J."/>
            <person name="Park H.-J."/>
            <person name="Ramirez L."/>
            <person name="Alfaro M."/>
            <person name="Sun H."/>
            <person name="Tritt A."/>
            <person name="Yoshinaga Y."/>
            <person name="Zwiers L.-H."/>
            <person name="Turgeon B."/>
            <person name="Goodwin S."/>
            <person name="Spatafora J."/>
            <person name="Crous P."/>
            <person name="Grigoriev I."/>
        </authorList>
    </citation>
    <scope>NUCLEOTIDE SEQUENCE</scope>
    <source>
        <strain evidence="3">CBS 119687</strain>
    </source>
</reference>
<feature type="region of interest" description="Disordered" evidence="1">
    <location>
        <begin position="409"/>
        <end position="437"/>
    </location>
</feature>
<accession>A0A6A6AE29</accession>
<gene>
    <name evidence="3" type="ORF">P153DRAFT_431113</name>
</gene>
<keyword evidence="4" id="KW-1185">Reference proteome</keyword>
<dbReference type="PANTHER" id="PTHR47843:SF2">
    <property type="entry name" value="BTB DOMAIN-CONTAINING PROTEIN"/>
    <property type="match status" value="1"/>
</dbReference>
<dbReference type="PROSITE" id="PS50097">
    <property type="entry name" value="BTB"/>
    <property type="match status" value="1"/>
</dbReference>
<dbReference type="GeneID" id="54413307"/>
<evidence type="ECO:0000313" key="4">
    <source>
        <dbReference type="Proteomes" id="UP000799771"/>
    </source>
</evidence>
<sequence>MCKTCRYLLPCGAIQYYHTISCFDRNCTDLTTTLEDVTLTGGCETWKAHTCLNNAWEDLILGYAEHETNKEVELHHEEKGERREVEVKERGEKEHIEEARWLSIVLSRRYHAGGQYRWNLAGGSRFNVSAVIKSTVEKDQGKVDSVYLSHSPSHLRTLISVQFLYCPLSRQAPTSTCRCPRRSDRWRLQPNRYELLEAAPSGAKVVVFSFDTTAMLTVRVGGESNQKDFVVHESFLTARSEFFRRAMNGSWEEAESRVVKLPQDEPEIFALYLNHVYTGRLPSISKTEEELSALAIGEFRTITTAEYDEMVGLFILADKFQDVASKNAAITSIFEISLHIRSDGKFKIPSPAQVRIMYRHTSEGANIRRLVVDLWSSMSPEHIFEYASRLPQDFLRDLAVALRRDRKHADNTARANGAKSYIETPQESQSAPEPASS</sequence>
<dbReference type="InterPro" id="IPR011333">
    <property type="entry name" value="SKP1/BTB/POZ_sf"/>
</dbReference>
<dbReference type="EMBL" id="ML977505">
    <property type="protein sequence ID" value="KAF2130050.1"/>
    <property type="molecule type" value="Genomic_DNA"/>
</dbReference>
<name>A0A6A6AE29_9PLEO</name>
<dbReference type="SUPFAM" id="SSF54695">
    <property type="entry name" value="POZ domain"/>
    <property type="match status" value="1"/>
</dbReference>
<evidence type="ECO:0000313" key="3">
    <source>
        <dbReference type="EMBL" id="KAF2130050.1"/>
    </source>
</evidence>
<feature type="domain" description="BTB" evidence="2">
    <location>
        <begin position="212"/>
        <end position="285"/>
    </location>
</feature>
<organism evidence="3 4">
    <name type="scientific">Dothidotthia symphoricarpi CBS 119687</name>
    <dbReference type="NCBI Taxonomy" id="1392245"/>
    <lineage>
        <taxon>Eukaryota</taxon>
        <taxon>Fungi</taxon>
        <taxon>Dikarya</taxon>
        <taxon>Ascomycota</taxon>
        <taxon>Pezizomycotina</taxon>
        <taxon>Dothideomycetes</taxon>
        <taxon>Pleosporomycetidae</taxon>
        <taxon>Pleosporales</taxon>
        <taxon>Dothidotthiaceae</taxon>
        <taxon>Dothidotthia</taxon>
    </lineage>
</organism>
<dbReference type="Proteomes" id="UP000799771">
    <property type="component" value="Unassembled WGS sequence"/>
</dbReference>
<evidence type="ECO:0000259" key="2">
    <source>
        <dbReference type="PROSITE" id="PS50097"/>
    </source>
</evidence>
<evidence type="ECO:0000256" key="1">
    <source>
        <dbReference type="SAM" id="MobiDB-lite"/>
    </source>
</evidence>
<dbReference type="Pfam" id="PF00651">
    <property type="entry name" value="BTB"/>
    <property type="match status" value="1"/>
</dbReference>
<dbReference type="CDD" id="cd18186">
    <property type="entry name" value="BTB_POZ_ZBTB_KLHL-like"/>
    <property type="match status" value="1"/>
</dbReference>
<feature type="compositionally biased region" description="Polar residues" evidence="1">
    <location>
        <begin position="423"/>
        <end position="437"/>
    </location>
</feature>
<dbReference type="RefSeq" id="XP_033524437.1">
    <property type="nucleotide sequence ID" value="XM_033672875.1"/>
</dbReference>
<proteinExistence type="predicted"/>
<protein>
    <recommendedName>
        <fullName evidence="2">BTB domain-containing protein</fullName>
    </recommendedName>
</protein>
<dbReference type="OrthoDB" id="1022638at2759"/>
<dbReference type="InterPro" id="IPR000210">
    <property type="entry name" value="BTB/POZ_dom"/>
</dbReference>
<dbReference type="PANTHER" id="PTHR47843">
    <property type="entry name" value="BTB DOMAIN-CONTAINING PROTEIN-RELATED"/>
    <property type="match status" value="1"/>
</dbReference>
<dbReference type="Gene3D" id="3.30.710.10">
    <property type="entry name" value="Potassium Channel Kv1.1, Chain A"/>
    <property type="match status" value="1"/>
</dbReference>
<dbReference type="AlphaFoldDB" id="A0A6A6AE29"/>